<evidence type="ECO:0000256" key="1">
    <source>
        <dbReference type="SAM" id="MobiDB-lite"/>
    </source>
</evidence>
<keyword evidence="2" id="KW-0732">Signal</keyword>
<dbReference type="RefSeq" id="WP_281044182.1">
    <property type="nucleotide sequence ID" value="NZ_JARYGZ010000001.1"/>
</dbReference>
<dbReference type="EMBL" id="JARYGZ010000001">
    <property type="protein sequence ID" value="MDH7638909.1"/>
    <property type="molecule type" value="Genomic_DNA"/>
</dbReference>
<organism evidence="3 4">
    <name type="scientific">Sphingomonas oryzagri</name>
    <dbReference type="NCBI Taxonomy" id="3042314"/>
    <lineage>
        <taxon>Bacteria</taxon>
        <taxon>Pseudomonadati</taxon>
        <taxon>Pseudomonadota</taxon>
        <taxon>Alphaproteobacteria</taxon>
        <taxon>Sphingomonadales</taxon>
        <taxon>Sphingomonadaceae</taxon>
        <taxon>Sphingomonas</taxon>
    </lineage>
</organism>
<feature type="region of interest" description="Disordered" evidence="1">
    <location>
        <begin position="30"/>
        <end position="104"/>
    </location>
</feature>
<name>A0ABT6N0S5_9SPHN</name>
<comment type="caution">
    <text evidence="3">The sequence shown here is derived from an EMBL/GenBank/DDBJ whole genome shotgun (WGS) entry which is preliminary data.</text>
</comment>
<feature type="compositionally biased region" description="Polar residues" evidence="1">
    <location>
        <begin position="57"/>
        <end position="72"/>
    </location>
</feature>
<keyword evidence="4" id="KW-1185">Reference proteome</keyword>
<dbReference type="Proteomes" id="UP001160625">
    <property type="component" value="Unassembled WGS sequence"/>
</dbReference>
<proteinExistence type="predicted"/>
<sequence>MRGMLTAMALGAALPAPLLAQPVEDAHNNLFADHSNNGSNGAQRVGTRLGSAPAKAPTSQFGTLGQPANSGIQVYKPRSLNDLAKDWAKAHPNDLPNRRKPDPQ</sequence>
<feature type="signal peptide" evidence="2">
    <location>
        <begin position="1"/>
        <end position="20"/>
    </location>
</feature>
<feature type="compositionally biased region" description="Basic and acidic residues" evidence="1">
    <location>
        <begin position="83"/>
        <end position="104"/>
    </location>
</feature>
<evidence type="ECO:0000256" key="2">
    <source>
        <dbReference type="SAM" id="SignalP"/>
    </source>
</evidence>
<feature type="chain" id="PRO_5045564946" evidence="2">
    <location>
        <begin position="21"/>
        <end position="104"/>
    </location>
</feature>
<protein>
    <submittedName>
        <fullName evidence="3">Uncharacterized protein</fullName>
    </submittedName>
</protein>
<accession>A0ABT6N0S5</accession>
<gene>
    <name evidence="3" type="ORF">QGN17_09225</name>
</gene>
<reference evidence="3" key="1">
    <citation type="submission" date="2023-04" db="EMBL/GenBank/DDBJ databases">
        <title>Sphingomonas sp. MAHUQ-71 isolated from rice field.</title>
        <authorList>
            <person name="Huq M.A."/>
        </authorList>
    </citation>
    <scope>NUCLEOTIDE SEQUENCE</scope>
    <source>
        <strain evidence="3">MAHUQ-71</strain>
    </source>
</reference>
<evidence type="ECO:0000313" key="4">
    <source>
        <dbReference type="Proteomes" id="UP001160625"/>
    </source>
</evidence>
<evidence type="ECO:0000313" key="3">
    <source>
        <dbReference type="EMBL" id="MDH7638909.1"/>
    </source>
</evidence>